<dbReference type="InterPro" id="IPR029100">
    <property type="entry name" value="Ntox50"/>
</dbReference>
<accession>A0A368UCV2</accession>
<reference evidence="2 3" key="1">
    <citation type="journal article" date="2018" name="Sci. Rep.">
        <title>Network-guided genomic and metagenomic analysis of the faecal microbiota of the critically endangered kakapo.</title>
        <authorList>
            <person name="Waite D.W."/>
            <person name="Dsouza M."/>
            <person name="Sekiguchi Y."/>
            <person name="Hugenholtz P."/>
            <person name="Taylor M.W."/>
        </authorList>
    </citation>
    <scope>NUCLEOTIDE SEQUENCE [LARGE SCALE GENOMIC DNA]</scope>
    <source>
        <strain evidence="2 3">BI02</strain>
    </source>
</reference>
<gene>
    <name evidence="2" type="ORF">CAC02_08085</name>
</gene>
<proteinExistence type="predicted"/>
<feature type="domain" description="Bacterial toxin 50" evidence="1">
    <location>
        <begin position="34"/>
        <end position="61"/>
    </location>
</feature>
<name>A0A368UCV2_9STRE</name>
<evidence type="ECO:0000313" key="2">
    <source>
        <dbReference type="EMBL" id="RCW16526.1"/>
    </source>
</evidence>
<dbReference type="EMBL" id="NETH01000040">
    <property type="protein sequence ID" value="RCW16526.1"/>
    <property type="molecule type" value="Genomic_DNA"/>
</dbReference>
<evidence type="ECO:0000259" key="1">
    <source>
        <dbReference type="Pfam" id="PF15542"/>
    </source>
</evidence>
<evidence type="ECO:0000313" key="3">
    <source>
        <dbReference type="Proteomes" id="UP000253215"/>
    </source>
</evidence>
<dbReference type="Pfam" id="PF15542">
    <property type="entry name" value="Ntox50"/>
    <property type="match status" value="1"/>
</dbReference>
<sequence length="62" mass="7258">MADFLEMKYNNTVGYKDLKLQERIRSGEYNLTVNGQQNKHILGHHDYINGRNYLLDSVDAQD</sequence>
<comment type="caution">
    <text evidence="2">The sequence shown here is derived from an EMBL/GenBank/DDBJ whole genome shotgun (WGS) entry which is preliminary data.</text>
</comment>
<organism evidence="2 3">
    <name type="scientific">Streptococcus gallolyticus</name>
    <dbReference type="NCBI Taxonomy" id="315405"/>
    <lineage>
        <taxon>Bacteria</taxon>
        <taxon>Bacillati</taxon>
        <taxon>Bacillota</taxon>
        <taxon>Bacilli</taxon>
        <taxon>Lactobacillales</taxon>
        <taxon>Streptococcaceae</taxon>
        <taxon>Streptococcus</taxon>
    </lineage>
</organism>
<dbReference type="AlphaFoldDB" id="A0A368UCV2"/>
<protein>
    <recommendedName>
        <fullName evidence="1">Bacterial toxin 50 domain-containing protein</fullName>
    </recommendedName>
</protein>
<dbReference type="Proteomes" id="UP000253215">
    <property type="component" value="Unassembled WGS sequence"/>
</dbReference>